<dbReference type="AlphaFoldDB" id="A0AAV7QMZ2"/>
<evidence type="ECO:0000256" key="1">
    <source>
        <dbReference type="ARBA" id="ARBA00022741"/>
    </source>
</evidence>
<evidence type="ECO:0008006" key="6">
    <source>
        <dbReference type="Google" id="ProtNLM"/>
    </source>
</evidence>
<dbReference type="PANTHER" id="PTHR20873:SF0">
    <property type="entry name" value="L-SERYL-TRNA(SEC) KINASE"/>
    <property type="match status" value="1"/>
</dbReference>
<evidence type="ECO:0000313" key="5">
    <source>
        <dbReference type="Proteomes" id="UP001066276"/>
    </source>
</evidence>
<organism evidence="4 5">
    <name type="scientific">Pleurodeles waltl</name>
    <name type="common">Iberian ribbed newt</name>
    <dbReference type="NCBI Taxonomy" id="8319"/>
    <lineage>
        <taxon>Eukaryota</taxon>
        <taxon>Metazoa</taxon>
        <taxon>Chordata</taxon>
        <taxon>Craniata</taxon>
        <taxon>Vertebrata</taxon>
        <taxon>Euteleostomi</taxon>
        <taxon>Amphibia</taxon>
        <taxon>Batrachia</taxon>
        <taxon>Caudata</taxon>
        <taxon>Salamandroidea</taxon>
        <taxon>Salamandridae</taxon>
        <taxon>Pleurodelinae</taxon>
        <taxon>Pleurodeles</taxon>
    </lineage>
</organism>
<keyword evidence="1" id="KW-0547">Nucleotide-binding</keyword>
<dbReference type="InterPro" id="IPR052648">
    <property type="entry name" value="Ser-tRNA(Sec)_kinase"/>
</dbReference>
<gene>
    <name evidence="4" type="ORF">NDU88_006226</name>
</gene>
<keyword evidence="5" id="KW-1185">Reference proteome</keyword>
<dbReference type="Gene3D" id="3.40.50.300">
    <property type="entry name" value="P-loop containing nucleotide triphosphate hydrolases"/>
    <property type="match status" value="1"/>
</dbReference>
<reference evidence="4" key="1">
    <citation type="journal article" date="2022" name="bioRxiv">
        <title>Sequencing and chromosome-scale assembly of the giantPleurodeles waltlgenome.</title>
        <authorList>
            <person name="Brown T."/>
            <person name="Elewa A."/>
            <person name="Iarovenko S."/>
            <person name="Subramanian E."/>
            <person name="Araus A.J."/>
            <person name="Petzold A."/>
            <person name="Susuki M."/>
            <person name="Suzuki K.-i.T."/>
            <person name="Hayashi T."/>
            <person name="Toyoda A."/>
            <person name="Oliveira C."/>
            <person name="Osipova E."/>
            <person name="Leigh N.D."/>
            <person name="Simon A."/>
            <person name="Yun M.H."/>
        </authorList>
    </citation>
    <scope>NUCLEOTIDE SEQUENCE</scope>
    <source>
        <strain evidence="4">20211129_DDA</strain>
        <tissue evidence="4">Liver</tissue>
    </source>
</reference>
<proteinExistence type="predicted"/>
<sequence>MMHSLPTSPRPLLLCLLSGLPASGKSSLALSLCSIIRRRAAWACALICYDDIITLDTFQPETSPTTQLEQGGSQLKVEESVHPIADSEARVEGEQLAYVTGKESECIKGNEIESVNGDELVRTKPKDTKGGDSEQFKRVEPELSKAEGRLQPIWRNPARISREEIIELKGNTIYHLNRDGQVYFKGQEGGLLPNAGTAVQKDGRHQKRDRIVPRGRFSVQGVDATDPGKTADVGRHKHLPRTVAVHQEVLDCANSQLHSPTTDHWIANWKQYRQELILYVDCFLMSVANGAPLSAPKDHTEALWSRFICSLESQGLFSCKAAEAGSVCALKLNESSIPLCIVMDDNFYYQSMRYQVYQLARKYSAGFCQLFLDCTVELCLQRNHQRNISLPDEIIHAMSRKLERPNPDKNPWEQKSLILDMSECTWDSCRSRVTDLLQIALENPVKYLPEETEQKDVDRAIAASNFLHQADQAFRRTVSQTMQMAQGKVPPKEKKVLAKELHRLKAFPATRRKGFIEEKAPTAEYMPIELRSTYGCKLEQDHM</sequence>
<dbReference type="GO" id="GO:0000049">
    <property type="term" value="F:tRNA binding"/>
    <property type="evidence" value="ECO:0007669"/>
    <property type="project" value="TreeGrafter"/>
</dbReference>
<keyword evidence="2" id="KW-0067">ATP-binding</keyword>
<feature type="signal peptide" evidence="3">
    <location>
        <begin position="1"/>
        <end position="24"/>
    </location>
</feature>
<dbReference type="Proteomes" id="UP001066276">
    <property type="component" value="Chromosome 6"/>
</dbReference>
<accession>A0AAV7QMZ2</accession>
<comment type="caution">
    <text evidence="4">The sequence shown here is derived from an EMBL/GenBank/DDBJ whole genome shotgun (WGS) entry which is preliminary data.</text>
</comment>
<feature type="chain" id="PRO_5043888367" description="L-seryl-tRNA(Sec) kinase" evidence="3">
    <location>
        <begin position="25"/>
        <end position="543"/>
    </location>
</feature>
<protein>
    <recommendedName>
        <fullName evidence="6">L-seryl-tRNA(Sec) kinase</fullName>
    </recommendedName>
</protein>
<name>A0AAV7QMZ2_PLEWA</name>
<dbReference type="SUPFAM" id="SSF52540">
    <property type="entry name" value="P-loop containing nucleoside triphosphate hydrolases"/>
    <property type="match status" value="1"/>
</dbReference>
<dbReference type="Pfam" id="PF08433">
    <property type="entry name" value="KTI12"/>
    <property type="match status" value="1"/>
</dbReference>
<keyword evidence="3" id="KW-0732">Signal</keyword>
<evidence type="ECO:0000313" key="4">
    <source>
        <dbReference type="EMBL" id="KAJ1139863.1"/>
    </source>
</evidence>
<evidence type="ECO:0000256" key="3">
    <source>
        <dbReference type="SAM" id="SignalP"/>
    </source>
</evidence>
<evidence type="ECO:0000256" key="2">
    <source>
        <dbReference type="ARBA" id="ARBA00022840"/>
    </source>
</evidence>
<dbReference type="InterPro" id="IPR013641">
    <property type="entry name" value="KTI12/PSTK"/>
</dbReference>
<dbReference type="GO" id="GO:0005524">
    <property type="term" value="F:ATP binding"/>
    <property type="evidence" value="ECO:0007669"/>
    <property type="project" value="UniProtKB-KW"/>
</dbReference>
<dbReference type="EMBL" id="JANPWB010000010">
    <property type="protein sequence ID" value="KAJ1139863.1"/>
    <property type="molecule type" value="Genomic_DNA"/>
</dbReference>
<dbReference type="InterPro" id="IPR027417">
    <property type="entry name" value="P-loop_NTPase"/>
</dbReference>
<dbReference type="GO" id="GO:0016301">
    <property type="term" value="F:kinase activity"/>
    <property type="evidence" value="ECO:0007669"/>
    <property type="project" value="TreeGrafter"/>
</dbReference>
<dbReference type="PANTHER" id="PTHR20873">
    <property type="entry name" value="L-SERYL-TRNA(SEC) KINASE"/>
    <property type="match status" value="1"/>
</dbReference>